<keyword evidence="5" id="KW-0378">Hydrolase</keyword>
<evidence type="ECO:0000313" key="6">
    <source>
        <dbReference type="Proteomes" id="UP000011991"/>
    </source>
</evidence>
<dbReference type="EMBL" id="ANOG01000588">
    <property type="protein sequence ID" value="EMI18994.1"/>
    <property type="molecule type" value="Genomic_DNA"/>
</dbReference>
<evidence type="ECO:0000256" key="2">
    <source>
        <dbReference type="SAM" id="Coils"/>
    </source>
</evidence>
<feature type="compositionally biased region" description="Polar residues" evidence="3">
    <location>
        <begin position="1"/>
        <end position="14"/>
    </location>
</feature>
<dbReference type="GO" id="GO:0004222">
    <property type="term" value="F:metalloendopeptidase activity"/>
    <property type="evidence" value="ECO:0007669"/>
    <property type="project" value="InterPro"/>
</dbReference>
<evidence type="ECO:0000256" key="3">
    <source>
        <dbReference type="SAM" id="MobiDB-lite"/>
    </source>
</evidence>
<dbReference type="GO" id="GO:0006508">
    <property type="term" value="P:proteolysis"/>
    <property type="evidence" value="ECO:0007669"/>
    <property type="project" value="UniProtKB-KW"/>
</dbReference>
<gene>
    <name evidence="5" type="ORF">RMSM_04089</name>
</gene>
<dbReference type="Proteomes" id="UP000011991">
    <property type="component" value="Unassembled WGS sequence"/>
</dbReference>
<feature type="domain" description="PDZ" evidence="4">
    <location>
        <begin position="26"/>
        <end position="87"/>
    </location>
</feature>
<dbReference type="PANTHER" id="PTHR42837:SF2">
    <property type="entry name" value="MEMBRANE METALLOPROTEASE ARASP2, CHLOROPLASTIC-RELATED"/>
    <property type="match status" value="1"/>
</dbReference>
<dbReference type="PROSITE" id="PS50106">
    <property type="entry name" value="PDZ"/>
    <property type="match status" value="2"/>
</dbReference>
<keyword evidence="5" id="KW-0482">Metalloprotease</keyword>
<keyword evidence="5" id="KW-0645">Protease</keyword>
<accession>M5RYI6</accession>
<feature type="coiled-coil region" evidence="2">
    <location>
        <begin position="235"/>
        <end position="262"/>
    </location>
</feature>
<dbReference type="SMART" id="SM00228">
    <property type="entry name" value="PDZ"/>
    <property type="match status" value="2"/>
</dbReference>
<keyword evidence="6" id="KW-1185">Reference proteome</keyword>
<dbReference type="PATRIC" id="fig|1265738.3.peg.4093"/>
<organism evidence="5 6">
    <name type="scientific">Rhodopirellula maiorica SM1</name>
    <dbReference type="NCBI Taxonomy" id="1265738"/>
    <lineage>
        <taxon>Bacteria</taxon>
        <taxon>Pseudomonadati</taxon>
        <taxon>Planctomycetota</taxon>
        <taxon>Planctomycetia</taxon>
        <taxon>Pirellulales</taxon>
        <taxon>Pirellulaceae</taxon>
        <taxon>Novipirellula</taxon>
    </lineage>
</organism>
<proteinExistence type="predicted"/>
<dbReference type="Gene3D" id="2.30.42.10">
    <property type="match status" value="2"/>
</dbReference>
<sequence length="366" mass="40835">MGQENRNVGNQTDPKSAMASSEHAADESAELGVIAGSCPGDGVCVLDTILGSPAADAGISHGDYILAVNDTEVSTPKQLMEAIKRLKGGEKANVTVWREGQTTQREVQLASKADQPPASHGAWLGVMLSPTEEGQGVRVERVMPESPAADAGLRSGDIIVKCDKRAVSDAQTFASSVEDKGPGTKLQLTVKRDGDQKQISVTLGDRDEAPMRFIRQATQPIHGNFRERTQQDDASSLMDETLDQMRRRIRDLERQVQELSTRDDVSQSSTVTDENGVMLVVQRGWDGDWNRGRDHDGRWDRNRDWDRDRYDWRNRYRSGYRSPLYRSPRYGNSYYRYQGRPYYGNFGRGYGIGDGGVRIGNFGVWW</sequence>
<evidence type="ECO:0000259" key="4">
    <source>
        <dbReference type="PROSITE" id="PS50106"/>
    </source>
</evidence>
<comment type="caution">
    <text evidence="5">The sequence shown here is derived from an EMBL/GenBank/DDBJ whole genome shotgun (WGS) entry which is preliminary data.</text>
</comment>
<dbReference type="InterPro" id="IPR036034">
    <property type="entry name" value="PDZ_sf"/>
</dbReference>
<dbReference type="GO" id="GO:0016020">
    <property type="term" value="C:membrane"/>
    <property type="evidence" value="ECO:0007669"/>
    <property type="project" value="InterPro"/>
</dbReference>
<name>M5RYI6_9BACT</name>
<feature type="region of interest" description="Disordered" evidence="3">
    <location>
        <begin position="1"/>
        <end position="26"/>
    </location>
</feature>
<dbReference type="PANTHER" id="PTHR42837">
    <property type="entry name" value="REGULATOR OF SIGMA-E PROTEASE RSEP"/>
    <property type="match status" value="1"/>
</dbReference>
<dbReference type="Pfam" id="PF13180">
    <property type="entry name" value="PDZ_2"/>
    <property type="match status" value="2"/>
</dbReference>
<dbReference type="InterPro" id="IPR001478">
    <property type="entry name" value="PDZ"/>
</dbReference>
<reference evidence="5 6" key="1">
    <citation type="journal article" date="2013" name="Mar. Genomics">
        <title>Expression of sulfatases in Rhodopirellula baltica and the diversity of sulfatases in the genus Rhodopirellula.</title>
        <authorList>
            <person name="Wegner C.E."/>
            <person name="Richter-Heitmann T."/>
            <person name="Klindworth A."/>
            <person name="Klockow C."/>
            <person name="Richter M."/>
            <person name="Achstetter T."/>
            <person name="Glockner F.O."/>
            <person name="Harder J."/>
        </authorList>
    </citation>
    <scope>NUCLEOTIDE SEQUENCE [LARGE SCALE GENOMIC DNA]</scope>
    <source>
        <strain evidence="5 6">SM1</strain>
    </source>
</reference>
<dbReference type="CDD" id="cd06779">
    <property type="entry name" value="cpPDZ_Deg_HtrA-like"/>
    <property type="match status" value="1"/>
</dbReference>
<dbReference type="SUPFAM" id="SSF50156">
    <property type="entry name" value="PDZ domain-like"/>
    <property type="match status" value="2"/>
</dbReference>
<evidence type="ECO:0000256" key="1">
    <source>
        <dbReference type="ARBA" id="ARBA00001947"/>
    </source>
</evidence>
<dbReference type="RefSeq" id="WP_008699695.1">
    <property type="nucleotide sequence ID" value="NZ_ANOG01000588.1"/>
</dbReference>
<evidence type="ECO:0000313" key="5">
    <source>
        <dbReference type="EMBL" id="EMI18994.1"/>
    </source>
</evidence>
<comment type="cofactor">
    <cofactor evidence="1">
        <name>Zn(2+)</name>
        <dbReference type="ChEBI" id="CHEBI:29105"/>
    </cofactor>
</comment>
<feature type="domain" description="PDZ" evidence="4">
    <location>
        <begin position="106"/>
        <end position="194"/>
    </location>
</feature>
<dbReference type="AlphaFoldDB" id="M5RYI6"/>
<protein>
    <submittedName>
        <fullName evidence="5">M6 family metalloprotease domain protein</fullName>
    </submittedName>
</protein>
<dbReference type="InterPro" id="IPR004387">
    <property type="entry name" value="Pept_M50_Zn"/>
</dbReference>
<keyword evidence="2" id="KW-0175">Coiled coil</keyword>